<dbReference type="GO" id="GO:0006635">
    <property type="term" value="P:fatty acid beta-oxidation"/>
    <property type="evidence" value="ECO:0007669"/>
    <property type="project" value="TreeGrafter"/>
</dbReference>
<evidence type="ECO:0000256" key="2">
    <source>
        <dbReference type="ARBA" id="ARBA00023239"/>
    </source>
</evidence>
<dbReference type="InterPro" id="IPR014748">
    <property type="entry name" value="Enoyl-CoA_hydra_C"/>
</dbReference>
<dbReference type="PANTHER" id="PTHR11941">
    <property type="entry name" value="ENOYL-COA HYDRATASE-RELATED"/>
    <property type="match status" value="1"/>
</dbReference>
<dbReference type="Pfam" id="PF00378">
    <property type="entry name" value="ECH_1"/>
    <property type="match status" value="1"/>
</dbReference>
<dbReference type="Gene3D" id="3.90.226.10">
    <property type="entry name" value="2-enoyl-CoA Hydratase, Chain A, domain 1"/>
    <property type="match status" value="1"/>
</dbReference>
<dbReference type="InterPro" id="IPR029045">
    <property type="entry name" value="ClpP/crotonase-like_dom_sf"/>
</dbReference>
<protein>
    <submittedName>
        <fullName evidence="3">Enoyl-CoA hydratase/isomerase family protein</fullName>
    </submittedName>
</protein>
<reference evidence="4" key="1">
    <citation type="submission" date="2018-05" db="EMBL/GenBank/DDBJ databases">
        <authorList>
            <person name="Du Z."/>
            <person name="Wang X."/>
        </authorList>
    </citation>
    <scope>NUCLEOTIDE SEQUENCE [LARGE SCALE GENOMIC DNA]</scope>
    <source>
        <strain evidence="4">CQN31</strain>
    </source>
</reference>
<name>A0A317FDI0_9PROT</name>
<gene>
    <name evidence="3" type="ORF">DFH01_14845</name>
</gene>
<evidence type="ECO:0000256" key="1">
    <source>
        <dbReference type="ARBA" id="ARBA00005254"/>
    </source>
</evidence>
<proteinExistence type="inferred from homology"/>
<sequence length="254" mass="27207">MGSQFETVLCEALDGVGTITLNRPDQRNALNLQMALDLHAAVKALEADGSVRVILVRGAGPTFCAGADMKERAGVTEEWLRNRRLAAFAAYDAIQYCPKPCIAVGHGPIIGSGCEIATACDFILASSRVSFRYPEAVRGSVGATQRLPRIVGKALAKELLFTGRVMGAEEALRVGLMNRVVAPEDLEAAVKETVGMILQAFPLSVQLAKRCIDVGMESDLRTGQAYEMLAIDRCLADGEWRRGAAAFTAGKPPR</sequence>
<comment type="similarity">
    <text evidence="1">Belongs to the enoyl-CoA hydratase/isomerase family.</text>
</comment>
<dbReference type="AlphaFoldDB" id="A0A317FDI0"/>
<dbReference type="RefSeq" id="WP_109871225.1">
    <property type="nucleotide sequence ID" value="NZ_QGNA01000003.1"/>
</dbReference>
<dbReference type="GO" id="GO:0016829">
    <property type="term" value="F:lyase activity"/>
    <property type="evidence" value="ECO:0007669"/>
    <property type="project" value="UniProtKB-KW"/>
</dbReference>
<keyword evidence="3" id="KW-0413">Isomerase</keyword>
<dbReference type="InterPro" id="IPR001753">
    <property type="entry name" value="Enoyl-CoA_hydra/iso"/>
</dbReference>
<evidence type="ECO:0000313" key="4">
    <source>
        <dbReference type="Proteomes" id="UP000245765"/>
    </source>
</evidence>
<dbReference type="Proteomes" id="UP000245765">
    <property type="component" value="Unassembled WGS sequence"/>
</dbReference>
<comment type="caution">
    <text evidence="3">The sequence shown here is derived from an EMBL/GenBank/DDBJ whole genome shotgun (WGS) entry which is preliminary data.</text>
</comment>
<dbReference type="SUPFAM" id="SSF52096">
    <property type="entry name" value="ClpP/crotonase"/>
    <property type="match status" value="1"/>
</dbReference>
<dbReference type="PANTHER" id="PTHR11941:SF54">
    <property type="entry name" value="ENOYL-COA HYDRATASE, MITOCHONDRIAL"/>
    <property type="match status" value="1"/>
</dbReference>
<accession>A0A317FDI0</accession>
<dbReference type="GO" id="GO:0016853">
    <property type="term" value="F:isomerase activity"/>
    <property type="evidence" value="ECO:0007669"/>
    <property type="project" value="UniProtKB-KW"/>
</dbReference>
<dbReference type="Gene3D" id="1.10.12.10">
    <property type="entry name" value="Lyase 2-enoyl-coa Hydratase, Chain A, domain 2"/>
    <property type="match status" value="1"/>
</dbReference>
<dbReference type="OrthoDB" id="7257009at2"/>
<dbReference type="CDD" id="cd06558">
    <property type="entry name" value="crotonase-like"/>
    <property type="match status" value="1"/>
</dbReference>
<keyword evidence="2" id="KW-0456">Lyase</keyword>
<evidence type="ECO:0000313" key="3">
    <source>
        <dbReference type="EMBL" id="PWS36432.1"/>
    </source>
</evidence>
<keyword evidence="4" id="KW-1185">Reference proteome</keyword>
<organism evidence="3 4">
    <name type="scientific">Falsiroseomonas bella</name>
    <dbReference type="NCBI Taxonomy" id="2184016"/>
    <lineage>
        <taxon>Bacteria</taxon>
        <taxon>Pseudomonadati</taxon>
        <taxon>Pseudomonadota</taxon>
        <taxon>Alphaproteobacteria</taxon>
        <taxon>Acetobacterales</taxon>
        <taxon>Roseomonadaceae</taxon>
        <taxon>Falsiroseomonas</taxon>
    </lineage>
</organism>
<dbReference type="EMBL" id="QGNA01000003">
    <property type="protein sequence ID" value="PWS36432.1"/>
    <property type="molecule type" value="Genomic_DNA"/>
</dbReference>